<accession>A0AAW1YGV8</accession>
<dbReference type="AlphaFoldDB" id="A0AAW1YGV8"/>
<protein>
    <recommendedName>
        <fullName evidence="8">BHLH domain-containing protein</fullName>
    </recommendedName>
</protein>
<evidence type="ECO:0000256" key="5">
    <source>
        <dbReference type="ARBA" id="ARBA00023242"/>
    </source>
</evidence>
<reference evidence="9 10" key="1">
    <citation type="journal article" date="2023" name="G3 (Bethesda)">
        <title>A chromosome-length genome assembly and annotation of blackberry (Rubus argutus, cv. 'Hillquist').</title>
        <authorList>
            <person name="Bruna T."/>
            <person name="Aryal R."/>
            <person name="Dudchenko O."/>
            <person name="Sargent D.J."/>
            <person name="Mead D."/>
            <person name="Buti M."/>
            <person name="Cavallini A."/>
            <person name="Hytonen T."/>
            <person name="Andres J."/>
            <person name="Pham M."/>
            <person name="Weisz D."/>
            <person name="Mascagni F."/>
            <person name="Usai G."/>
            <person name="Natali L."/>
            <person name="Bassil N."/>
            <person name="Fernandez G.E."/>
            <person name="Lomsadze A."/>
            <person name="Armour M."/>
            <person name="Olukolu B."/>
            <person name="Poorten T."/>
            <person name="Britton C."/>
            <person name="Davik J."/>
            <person name="Ashrafi H."/>
            <person name="Aiden E.L."/>
            <person name="Borodovsky M."/>
            <person name="Worthington M."/>
        </authorList>
    </citation>
    <scope>NUCLEOTIDE SEQUENCE [LARGE SCALE GENOMIC DNA]</scope>
    <source>
        <strain evidence="9">PI 553951</strain>
    </source>
</reference>
<comment type="caution">
    <text evidence="9">The sequence shown here is derived from an EMBL/GenBank/DDBJ whole genome shotgun (WGS) entry which is preliminary data.</text>
</comment>
<dbReference type="InterPro" id="IPR044658">
    <property type="entry name" value="bHLH92/bHLH041-like"/>
</dbReference>
<dbReference type="InterPro" id="IPR055477">
    <property type="entry name" value="DUF7049"/>
</dbReference>
<name>A0AAW1YGV8_RUBAR</name>
<comment type="subcellular location">
    <subcellularLocation>
        <location evidence="1">Nucleus</location>
    </subcellularLocation>
</comment>
<feature type="compositionally biased region" description="Low complexity" evidence="7">
    <location>
        <begin position="189"/>
        <end position="200"/>
    </location>
</feature>
<evidence type="ECO:0000259" key="8">
    <source>
        <dbReference type="PROSITE" id="PS50888"/>
    </source>
</evidence>
<dbReference type="Pfam" id="PF23133">
    <property type="entry name" value="DUF7050"/>
    <property type="match status" value="1"/>
</dbReference>
<feature type="coiled-coil region" evidence="6">
    <location>
        <begin position="436"/>
        <end position="469"/>
    </location>
</feature>
<dbReference type="SUPFAM" id="SSF47459">
    <property type="entry name" value="HLH, helix-loop-helix DNA-binding domain"/>
    <property type="match status" value="1"/>
</dbReference>
<gene>
    <name evidence="9" type="ORF">M0R45_003579</name>
</gene>
<dbReference type="Gene3D" id="4.10.280.10">
    <property type="entry name" value="Helix-loop-helix DNA-binding domain"/>
    <property type="match status" value="1"/>
</dbReference>
<evidence type="ECO:0000256" key="6">
    <source>
        <dbReference type="SAM" id="Coils"/>
    </source>
</evidence>
<keyword evidence="6" id="KW-0175">Coiled coil</keyword>
<evidence type="ECO:0000313" key="10">
    <source>
        <dbReference type="Proteomes" id="UP001457282"/>
    </source>
</evidence>
<evidence type="ECO:0000256" key="2">
    <source>
        <dbReference type="ARBA" id="ARBA00023015"/>
    </source>
</evidence>
<evidence type="ECO:0000256" key="1">
    <source>
        <dbReference type="ARBA" id="ARBA00004123"/>
    </source>
</evidence>
<evidence type="ECO:0000256" key="4">
    <source>
        <dbReference type="ARBA" id="ARBA00023163"/>
    </source>
</evidence>
<dbReference type="Proteomes" id="UP001457282">
    <property type="component" value="Unassembled WGS sequence"/>
</dbReference>
<sequence length="581" mass="64820">MDAAFQLDEGSRSNFLKLVMRSFSCSYICLWQSYMPNCLLFLDGVYDEENQPAASSSSSGVSLARRLFDEYRLSVFQIVQNECVPGFAFRNGLAYVELHEMEIQRLASIEIQKKFYQEARIKTAVFMGCKSGEIEIGFSNVSQMNVKKELIMRSWMLPEAFSRSQLSSHTAEVVPSSSNRVNIEQQNPLSSSSSSLRSLSTMDSPEYSSLLFNTFQTSTSTPTTSLNIPADQVFTTANFTSLLQPVLSPTTNIFSSTSTSPHQQSMQAFSRIRANIQLPAPEIEDAEITRAILAVLTSPSTTSHQLVTPALNNDPAPSSSHHHGLLNPKPSSAFKNYRSSPLAPRTQTKGAANLVVRKQTMVKRSISFLRSLNQLRIRDQGMQTATRPTTSQLHHMISERKRREKLNESFHSLKSLLPPGTKKDKASVLITAREYLTSLKAQVDELSKKNQQLEAAARLIANKDKEEEAAGSSSSERVSVTLTHVSDSTTDQDHQQIIDLQVIVTSGESSTENILIRILEFLKQVKNVSLVSMEARTLKTESNPNINRVVLRLRVDDQENEWDESAFQEAVRRVVGDVALK</sequence>
<dbReference type="PROSITE" id="PS50888">
    <property type="entry name" value="BHLH"/>
    <property type="match status" value="1"/>
</dbReference>
<dbReference type="GO" id="GO:0046983">
    <property type="term" value="F:protein dimerization activity"/>
    <property type="evidence" value="ECO:0007669"/>
    <property type="project" value="InterPro"/>
</dbReference>
<dbReference type="InterPro" id="IPR011598">
    <property type="entry name" value="bHLH_dom"/>
</dbReference>
<dbReference type="SMART" id="SM00353">
    <property type="entry name" value="HLH"/>
    <property type="match status" value="1"/>
</dbReference>
<dbReference type="InterPro" id="IPR055478">
    <property type="entry name" value="DUF7050"/>
</dbReference>
<feature type="compositionally biased region" description="Polar residues" evidence="7">
    <location>
        <begin position="173"/>
        <end position="188"/>
    </location>
</feature>
<keyword evidence="10" id="KW-1185">Reference proteome</keyword>
<dbReference type="EMBL" id="JBEDUW010000001">
    <property type="protein sequence ID" value="KAK9947988.1"/>
    <property type="molecule type" value="Genomic_DNA"/>
</dbReference>
<evidence type="ECO:0000256" key="7">
    <source>
        <dbReference type="SAM" id="MobiDB-lite"/>
    </source>
</evidence>
<keyword evidence="3" id="KW-0238">DNA-binding</keyword>
<organism evidence="9 10">
    <name type="scientific">Rubus argutus</name>
    <name type="common">Southern blackberry</name>
    <dbReference type="NCBI Taxonomy" id="59490"/>
    <lineage>
        <taxon>Eukaryota</taxon>
        <taxon>Viridiplantae</taxon>
        <taxon>Streptophyta</taxon>
        <taxon>Embryophyta</taxon>
        <taxon>Tracheophyta</taxon>
        <taxon>Spermatophyta</taxon>
        <taxon>Magnoliopsida</taxon>
        <taxon>eudicotyledons</taxon>
        <taxon>Gunneridae</taxon>
        <taxon>Pentapetalae</taxon>
        <taxon>rosids</taxon>
        <taxon>fabids</taxon>
        <taxon>Rosales</taxon>
        <taxon>Rosaceae</taxon>
        <taxon>Rosoideae</taxon>
        <taxon>Rosoideae incertae sedis</taxon>
        <taxon>Rubus</taxon>
    </lineage>
</organism>
<dbReference type="PANTHER" id="PTHR46665:SF1">
    <property type="entry name" value="SPERMATOGENESIS- AND OOGENESIS-SPECIFIC BASIC HELIX-LOOP-HELIX-CONTAINING PROTEIN 1"/>
    <property type="match status" value="1"/>
</dbReference>
<keyword evidence="4" id="KW-0804">Transcription</keyword>
<feature type="region of interest" description="Disordered" evidence="7">
    <location>
        <begin position="311"/>
        <end position="331"/>
    </location>
</feature>
<evidence type="ECO:0000313" key="9">
    <source>
        <dbReference type="EMBL" id="KAK9947988.1"/>
    </source>
</evidence>
<proteinExistence type="predicted"/>
<keyword evidence="2" id="KW-0805">Transcription regulation</keyword>
<evidence type="ECO:0000256" key="3">
    <source>
        <dbReference type="ARBA" id="ARBA00023125"/>
    </source>
</evidence>
<dbReference type="InterPro" id="IPR045239">
    <property type="entry name" value="bHLH95_bHLH"/>
</dbReference>
<keyword evidence="5" id="KW-0539">Nucleus</keyword>
<dbReference type="GO" id="GO:0003677">
    <property type="term" value="F:DNA binding"/>
    <property type="evidence" value="ECO:0007669"/>
    <property type="project" value="UniProtKB-KW"/>
</dbReference>
<dbReference type="InterPro" id="IPR036638">
    <property type="entry name" value="HLH_DNA-bd_sf"/>
</dbReference>
<feature type="domain" description="BHLH" evidence="8">
    <location>
        <begin position="390"/>
        <end position="439"/>
    </location>
</feature>
<dbReference type="Pfam" id="PF23132">
    <property type="entry name" value="DUF7049"/>
    <property type="match status" value="1"/>
</dbReference>
<dbReference type="Pfam" id="PF00010">
    <property type="entry name" value="HLH"/>
    <property type="match status" value="1"/>
</dbReference>
<dbReference type="GO" id="GO:0005634">
    <property type="term" value="C:nucleus"/>
    <property type="evidence" value="ECO:0007669"/>
    <property type="project" value="UniProtKB-SubCell"/>
</dbReference>
<dbReference type="PANTHER" id="PTHR46665">
    <property type="entry name" value="TRANSCRIPTION FACTOR BHLH041-RELATED-RELATED"/>
    <property type="match status" value="1"/>
</dbReference>
<feature type="region of interest" description="Disordered" evidence="7">
    <location>
        <begin position="173"/>
        <end position="200"/>
    </location>
</feature>
<dbReference type="CDD" id="cd11393">
    <property type="entry name" value="bHLH_AtbHLH_like"/>
    <property type="match status" value="1"/>
</dbReference>